<evidence type="ECO:0000256" key="2">
    <source>
        <dbReference type="ARBA" id="ARBA00004613"/>
    </source>
</evidence>
<dbReference type="HOGENOM" id="CLU_039516_2_0_1"/>
<evidence type="ECO:0008006" key="14">
    <source>
        <dbReference type="Google" id="ProtNLM"/>
    </source>
</evidence>
<dbReference type="GO" id="GO:0031640">
    <property type="term" value="P:killing of cells of another organism"/>
    <property type="evidence" value="ECO:0007669"/>
    <property type="project" value="UniProtKB-KW"/>
</dbReference>
<organism evidence="12 13">
    <name type="scientific">Anolis carolinensis</name>
    <name type="common">Green anole</name>
    <name type="synonym">American chameleon</name>
    <dbReference type="NCBI Taxonomy" id="28377"/>
    <lineage>
        <taxon>Eukaryota</taxon>
        <taxon>Metazoa</taxon>
        <taxon>Chordata</taxon>
        <taxon>Craniata</taxon>
        <taxon>Vertebrata</taxon>
        <taxon>Euteleostomi</taxon>
        <taxon>Lepidosauria</taxon>
        <taxon>Squamata</taxon>
        <taxon>Bifurcata</taxon>
        <taxon>Unidentata</taxon>
        <taxon>Episquamata</taxon>
        <taxon>Toxicofera</taxon>
        <taxon>Iguania</taxon>
        <taxon>Dactyloidae</taxon>
        <taxon>Anolis</taxon>
    </lineage>
</organism>
<dbReference type="GeneID" id="103279556"/>
<dbReference type="PRINTS" id="PR00764">
    <property type="entry name" value="COMPLEMENTC9"/>
</dbReference>
<keyword evidence="13" id="KW-1185">Reference proteome</keyword>
<dbReference type="PANTHER" id="PTHR46096:SF3">
    <property type="entry name" value="PERFORIN-1"/>
    <property type="match status" value="1"/>
</dbReference>
<evidence type="ECO:0000256" key="3">
    <source>
        <dbReference type="ARBA" id="ARBA00009214"/>
    </source>
</evidence>
<keyword evidence="4" id="KW-0964">Secreted</keyword>
<evidence type="ECO:0000256" key="8">
    <source>
        <dbReference type="ARBA" id="ARBA00023157"/>
    </source>
</evidence>
<dbReference type="PROSITE" id="PS00279">
    <property type="entry name" value="MACPF_1"/>
    <property type="match status" value="1"/>
</dbReference>
<feature type="domain" description="C2" evidence="10">
    <location>
        <begin position="409"/>
        <end position="535"/>
    </location>
</feature>
<dbReference type="InterPro" id="IPR001862">
    <property type="entry name" value="MAC_perforin"/>
</dbReference>
<feature type="domain" description="MACPF" evidence="11">
    <location>
        <begin position="38"/>
        <end position="388"/>
    </location>
</feature>
<dbReference type="GO" id="GO:0051607">
    <property type="term" value="P:defense response to virus"/>
    <property type="evidence" value="ECO:0000318"/>
    <property type="project" value="GO_Central"/>
</dbReference>
<feature type="chain" id="PRO_5003619896" description="Perforin 1" evidence="9">
    <location>
        <begin position="32"/>
        <end position="585"/>
    </location>
</feature>
<dbReference type="SMART" id="SM00239">
    <property type="entry name" value="C2"/>
    <property type="match status" value="1"/>
</dbReference>
<dbReference type="Pfam" id="PF00168">
    <property type="entry name" value="C2"/>
    <property type="match status" value="1"/>
</dbReference>
<dbReference type="Gene3D" id="2.60.40.150">
    <property type="entry name" value="C2 domain"/>
    <property type="match status" value="1"/>
</dbReference>
<reference evidence="12" key="1">
    <citation type="submission" date="2009-12" db="EMBL/GenBank/DDBJ databases">
        <title>The Genome Sequence of Anolis carolinensis (Green Anole Lizard).</title>
        <authorList>
            <consortium name="The Genome Sequencing Platform"/>
            <person name="Di Palma F."/>
            <person name="Alfoldi J."/>
            <person name="Heiman D."/>
            <person name="Young S."/>
            <person name="Grabherr M."/>
            <person name="Johnson J."/>
            <person name="Lander E.S."/>
            <person name="Lindblad-Toh K."/>
        </authorList>
    </citation>
    <scope>NUCLEOTIDE SEQUENCE [LARGE SCALE GENOMIC DNA]</scope>
    <source>
        <strain evidence="12">JBL SC #1</strain>
    </source>
</reference>
<dbReference type="InterPro" id="IPR000008">
    <property type="entry name" value="C2_dom"/>
</dbReference>
<dbReference type="SUPFAM" id="SSF49562">
    <property type="entry name" value="C2 domain (Calcium/lipid-binding domain, CaLB)"/>
    <property type="match status" value="1"/>
</dbReference>
<dbReference type="AlphaFoldDB" id="H9GDT3"/>
<keyword evidence="8" id="KW-1015">Disulfide bond</keyword>
<evidence type="ECO:0000313" key="12">
    <source>
        <dbReference type="Ensembl" id="ENSACAP00000008197.3"/>
    </source>
</evidence>
<keyword evidence="5 9" id="KW-0732">Signal</keyword>
<dbReference type="GO" id="GO:0001913">
    <property type="term" value="P:T cell mediated cytotoxicity"/>
    <property type="evidence" value="ECO:0000318"/>
    <property type="project" value="GO_Central"/>
</dbReference>
<reference evidence="12" key="3">
    <citation type="submission" date="2025-09" db="UniProtKB">
        <authorList>
            <consortium name="Ensembl"/>
        </authorList>
    </citation>
    <scope>IDENTIFICATION</scope>
</reference>
<evidence type="ECO:0000256" key="7">
    <source>
        <dbReference type="ARBA" id="ARBA00023136"/>
    </source>
</evidence>
<dbReference type="InParanoid" id="H9GDT3"/>
<evidence type="ECO:0000256" key="1">
    <source>
        <dbReference type="ARBA" id="ARBA00004370"/>
    </source>
</evidence>
<dbReference type="InterPro" id="IPR020864">
    <property type="entry name" value="MACPF"/>
</dbReference>
<accession>H9GDT3</accession>
<dbReference type="Pfam" id="PF01823">
    <property type="entry name" value="MACPF"/>
    <property type="match status" value="1"/>
</dbReference>
<dbReference type="GO" id="GO:0016020">
    <property type="term" value="C:membrane"/>
    <property type="evidence" value="ECO:0000318"/>
    <property type="project" value="GO_Central"/>
</dbReference>
<protein>
    <recommendedName>
        <fullName evidence="14">Perforin 1</fullName>
    </recommendedName>
</protein>
<evidence type="ECO:0000259" key="11">
    <source>
        <dbReference type="PROSITE" id="PS51412"/>
    </source>
</evidence>
<dbReference type="GO" id="GO:0001771">
    <property type="term" value="P:immunological synapse formation"/>
    <property type="evidence" value="ECO:0000318"/>
    <property type="project" value="GO_Central"/>
</dbReference>
<dbReference type="eggNOG" id="ENOG502T6SX">
    <property type="taxonomic scope" value="Eukaryota"/>
</dbReference>
<dbReference type="InterPro" id="IPR052784">
    <property type="entry name" value="Perforin-1_pore-forming"/>
</dbReference>
<dbReference type="PROSITE" id="PS51412">
    <property type="entry name" value="MACPF_2"/>
    <property type="match status" value="1"/>
</dbReference>
<evidence type="ECO:0000256" key="4">
    <source>
        <dbReference type="ARBA" id="ARBA00022525"/>
    </source>
</evidence>
<dbReference type="OrthoDB" id="1366754at2759"/>
<evidence type="ECO:0000313" key="13">
    <source>
        <dbReference type="Proteomes" id="UP000001646"/>
    </source>
</evidence>
<dbReference type="GO" id="GO:0005579">
    <property type="term" value="C:membrane attack complex"/>
    <property type="evidence" value="ECO:0007669"/>
    <property type="project" value="InterPro"/>
</dbReference>
<reference evidence="12" key="2">
    <citation type="submission" date="2025-08" db="UniProtKB">
        <authorList>
            <consortium name="Ensembl"/>
        </authorList>
    </citation>
    <scope>IDENTIFICATION</scope>
</reference>
<dbReference type="Bgee" id="ENSACAG00000008358">
    <property type="expression patterns" value="Expressed in gonad and 5 other cell types or tissues"/>
</dbReference>
<keyword evidence="6" id="KW-0204">Cytolysis</keyword>
<dbReference type="GO" id="GO:0005576">
    <property type="term" value="C:extracellular region"/>
    <property type="evidence" value="ECO:0007669"/>
    <property type="project" value="UniProtKB-SubCell"/>
</dbReference>
<evidence type="ECO:0000256" key="5">
    <source>
        <dbReference type="ARBA" id="ARBA00022729"/>
    </source>
</evidence>
<dbReference type="Proteomes" id="UP000001646">
    <property type="component" value="Unplaced"/>
</dbReference>
<proteinExistence type="inferred from homology"/>
<dbReference type="PANTHER" id="PTHR46096">
    <property type="entry name" value="PERFORIN-1"/>
    <property type="match status" value="1"/>
</dbReference>
<dbReference type="SMART" id="SM00457">
    <property type="entry name" value="MACPF"/>
    <property type="match status" value="1"/>
</dbReference>
<evidence type="ECO:0000256" key="6">
    <source>
        <dbReference type="ARBA" id="ARBA00022852"/>
    </source>
</evidence>
<evidence type="ECO:0000256" key="9">
    <source>
        <dbReference type="SAM" id="SignalP"/>
    </source>
</evidence>
<gene>
    <name evidence="12" type="primary">LOC103279556</name>
</gene>
<dbReference type="GO" id="GO:0002357">
    <property type="term" value="P:defense response to tumor cell"/>
    <property type="evidence" value="ECO:0000318"/>
    <property type="project" value="GO_Central"/>
</dbReference>
<sequence length="585" mass="66501">MKDPSRTTMFKHHIFLECLLILFSFLRPVATGHCQLFPRSICRKPAPFVPGYNFIGEGVDITTLARKGAYVVDASRWQGPNGTCTLCRNPLMAGQLQRHPLTSVDWRAHGNCHRQVSSSVENSDVDVAHSMARDVSNDWEIELGLPTEAPNNWQKELGLSKARVAFAGSQSQMTLYAHEKSLQDRHSFVKQEISCEHYRLRLQNPPLLSQYFSRALERLPRKSNLEEYQQFINIYGTHYISHVRLGGRVRHLLAVRTCTMALAGFTISKIKDCLNWEVSLGHELIFGSSSLKSKCQELWGAKGWGNFYDIYSGQRTEVVGGDQRVEMLFSQTGEVQRFSEWMETAKTKPGLISFSLLPLHMLLPRSDPRRDLLKRAIVGHINQRALKRDCPQDCPSWSTQNSEKSCTCKCQADAVVNDMCCAWERGRARLSFTIFTGANLWGDQVTATDAYVKVFFQDQERRTKVVWNNNNPNWTETVDFGAVTLMVHNPFTVELWDDDVWHDDLLQKCRGNLVAGGGTVGLTCHSRYGHIEFSYLLECGRTLGGPSCYDYVPLQLPTSYFSNTSSPFRALSLSHMFQEDFQLQE</sequence>
<feature type="signal peptide" evidence="9">
    <location>
        <begin position="1"/>
        <end position="31"/>
    </location>
</feature>
<dbReference type="GeneTree" id="ENSGT00530000063725"/>
<comment type="subcellular location">
    <subcellularLocation>
        <location evidence="1">Membrane</location>
    </subcellularLocation>
    <subcellularLocation>
        <location evidence="2">Secreted</location>
    </subcellularLocation>
</comment>
<evidence type="ECO:0000259" key="10">
    <source>
        <dbReference type="PROSITE" id="PS50004"/>
    </source>
</evidence>
<dbReference type="PROSITE" id="PS50004">
    <property type="entry name" value="C2"/>
    <property type="match status" value="1"/>
</dbReference>
<keyword evidence="7" id="KW-0472">Membrane</keyword>
<dbReference type="KEGG" id="acs:103279556"/>
<dbReference type="Ensembl" id="ENSACAT00000008373.4">
    <property type="protein sequence ID" value="ENSACAP00000008197.3"/>
    <property type="gene ID" value="ENSACAG00000008358.4"/>
</dbReference>
<dbReference type="InterPro" id="IPR020863">
    <property type="entry name" value="MACPF_CS"/>
</dbReference>
<dbReference type="GO" id="GO:0022829">
    <property type="term" value="F:wide pore channel activity"/>
    <property type="evidence" value="ECO:0000318"/>
    <property type="project" value="GO_Central"/>
</dbReference>
<dbReference type="InterPro" id="IPR035892">
    <property type="entry name" value="C2_domain_sf"/>
</dbReference>
<name>H9GDT3_ANOCA</name>
<comment type="similarity">
    <text evidence="3">Belongs to the complement C6/C7/C8/C9 family.</text>
</comment>